<name>A0A1U9MDQ9_9HYPH</name>
<proteinExistence type="predicted"/>
<dbReference type="InterPro" id="IPR003497">
    <property type="entry name" value="BRO_N_domain"/>
</dbReference>
<sequence length="150" mass="17225">MNNKANIFNFHNNQIRIIEKDGEPWFVTADVCRALQLNIQKNGKPNTTTSLRRLLTKEKGLYPIYTLGGAQRLSIISESGLYKLIMRSNKPEAKEFQNWVTQVVLPAIRKDGAYVQGEEKGREKRGRRGLLLNPHRRPLSGIKWLIIVTK</sequence>
<dbReference type="EMBL" id="CP015820">
    <property type="protein sequence ID" value="AQT43458.1"/>
    <property type="molecule type" value="Genomic_DNA"/>
</dbReference>
<reference evidence="2 3" key="1">
    <citation type="submission" date="2016-11" db="EMBL/GenBank/DDBJ databases">
        <title>Comparative genomics of Bartonella apis.</title>
        <authorList>
            <person name="Engel P."/>
        </authorList>
    </citation>
    <scope>NUCLEOTIDE SEQUENCE [LARGE SCALE GENOMIC DNA]</scope>
    <source>
        <strain evidence="2 3">BBC0178</strain>
    </source>
</reference>
<accession>A0A1U9MDQ9</accession>
<dbReference type="PROSITE" id="PS51750">
    <property type="entry name" value="BRO_N"/>
    <property type="match status" value="1"/>
</dbReference>
<organism evidence="2 3">
    <name type="scientific">Bartonella apihabitans</name>
    <dbReference type="NCBI Taxonomy" id="2750929"/>
    <lineage>
        <taxon>Bacteria</taxon>
        <taxon>Pseudomonadati</taxon>
        <taxon>Pseudomonadota</taxon>
        <taxon>Alphaproteobacteria</taxon>
        <taxon>Hyphomicrobiales</taxon>
        <taxon>Bartonellaceae</taxon>
        <taxon>Bartonella</taxon>
    </lineage>
</organism>
<dbReference type="PANTHER" id="PTHR36180">
    <property type="entry name" value="DNA-BINDING PROTEIN-RELATED-RELATED"/>
    <property type="match status" value="1"/>
</dbReference>
<dbReference type="AlphaFoldDB" id="A0A1U9MDQ9"/>
<dbReference type="KEGG" id="bapa:BBC0178_020200"/>
<dbReference type="RefSeq" id="WP_078040092.1">
    <property type="nucleotide sequence ID" value="NZ_CP015820.1"/>
</dbReference>
<evidence type="ECO:0000259" key="1">
    <source>
        <dbReference type="PROSITE" id="PS51750"/>
    </source>
</evidence>
<evidence type="ECO:0000313" key="2">
    <source>
        <dbReference type="EMBL" id="AQT43458.1"/>
    </source>
</evidence>
<gene>
    <name evidence="2" type="ORF">BBC0178_020200</name>
</gene>
<dbReference type="OrthoDB" id="9808959at2"/>
<keyword evidence="3" id="KW-1185">Reference proteome</keyword>
<dbReference type="SMART" id="SM01040">
    <property type="entry name" value="Bro-N"/>
    <property type="match status" value="1"/>
</dbReference>
<evidence type="ECO:0000313" key="3">
    <source>
        <dbReference type="Proteomes" id="UP000189660"/>
    </source>
</evidence>
<dbReference type="Proteomes" id="UP000189660">
    <property type="component" value="Chromosome"/>
</dbReference>
<dbReference type="PANTHER" id="PTHR36180:SF2">
    <property type="entry name" value="BRO FAMILY PROTEIN"/>
    <property type="match status" value="1"/>
</dbReference>
<protein>
    <submittedName>
        <fullName evidence="2">BRO family, N-terminal domain</fullName>
    </submittedName>
</protein>
<feature type="domain" description="Bro-N" evidence="1">
    <location>
        <begin position="1"/>
        <end position="112"/>
    </location>
</feature>
<dbReference type="Pfam" id="PF02498">
    <property type="entry name" value="Bro-N"/>
    <property type="match status" value="1"/>
</dbReference>